<keyword evidence="3" id="KW-1185">Reference proteome</keyword>
<sequence>MDNKKKQIGRLILVCALIALVLVVGINPSISAYASSTTSSATYVETNINNAYARITSNKTDYNWKFKVYKVIDPNNKKEPSYENGIFKLQGKEVIIDTEYLATVYSKIYVNVDGVYVGEDSERCENYRFNQLDNAYYAAYKLKNLHTGINTIKVRAFKPYTVNLDPNYYGPEYIDNTIRVMVTSTIDESIKNINLGTAAIADFELLGITTVTSSNIRDVRNAIIVAREKKGSDLIQAEIEQVVEHASNEKETAFKEIIDGKGTISDYQIIGITNVKEENLEDVNWYLKEKGTSNENEIKNNVNIIVNALSNINNGTMTLSYYQTLGITTVTSSNVRDVRDVIIVAKEKKESNLTRTEIGKIAENAANIREAAVKEIVDGKGTISDYQIIGITNVKEENLEDVNWYLKEKGTSNEAQIKTNVSNIVNTLNNVNAGTTTLSGYQILGITTVTSSNVRNVKESIIAAKKEKGSNLTRTEIGKIAENAANIREAAVKEIVDGKGTISDYQIIGITNVKEENLEDVNWYLKEKGTSNEAQIKTNVSNIVNTLNNVNAGTTTLSGYQILGITTVTSSNVRNVKESIIAAKKEKGSNLTRTEIGKIAENAANIREAAVKEIVDGKGTISDYQIIGITNVKEENLEDVNWYLKEKGTSNEAQIKTNVSNIVNTLNNVNAGTTTLSGYQILGITTVTSSNVRNVKDAIIAAKKEKGSNLTRTEIGKIAENAANIREAAVKEIVDGKGTISDYQIIGITNVKEENLEDINWYLKEKGTSNEAQIKTNVSNIVNTLNNVNAGTTTLSCYQTLGITTVTSSNVRNVKDAIIAAKKEKGSNLTRTEIKSIVLNII</sequence>
<dbReference type="Proteomes" id="UP000003081">
    <property type="component" value="Unassembled WGS sequence"/>
</dbReference>
<comment type="caution">
    <text evidence="2">The sequence shown here is derived from an EMBL/GenBank/DDBJ whole genome shotgun (WGS) entry which is preliminary data.</text>
</comment>
<feature type="signal peptide" evidence="1">
    <location>
        <begin position="1"/>
        <end position="34"/>
    </location>
</feature>
<gene>
    <name evidence="2" type="ORF">CLP_4348</name>
</gene>
<evidence type="ECO:0000256" key="1">
    <source>
        <dbReference type="SAM" id="SignalP"/>
    </source>
</evidence>
<keyword evidence="1" id="KW-0732">Signal</keyword>
<dbReference type="EMBL" id="ACOM01000013">
    <property type="protein sequence ID" value="EEP52303.1"/>
    <property type="molecule type" value="Genomic_DNA"/>
</dbReference>
<dbReference type="HOGENOM" id="CLU_337931_0_0_9"/>
<keyword evidence="2" id="KW-0614">Plasmid</keyword>
<reference evidence="2 3" key="1">
    <citation type="submission" date="2009-08" db="EMBL/GenBank/DDBJ databases">
        <authorList>
            <person name="Shrivastava S."/>
            <person name="Brinkac L.B."/>
            <person name="Brown J.L."/>
            <person name="Bruce D.B."/>
            <person name="Detter C."/>
            <person name="Green L.D."/>
            <person name="Munk C.A."/>
            <person name="Rogers Y.C."/>
            <person name="Tapia R."/>
            <person name="Sims D.R."/>
            <person name="Smith L.A."/>
            <person name="Smith T.J."/>
            <person name="Sutton G."/>
            <person name="Brettin T."/>
        </authorList>
    </citation>
    <scope>NUCLEOTIDE SEQUENCE [LARGE SCALE GENOMIC DNA]</scope>
    <source>
        <strain evidence="3">E4 str. BoNT E BL5262</strain>
        <plasmid evidence="2">pCLP</plasmid>
    </source>
</reference>
<geneLocation type="plasmid" evidence="2">
    <name>pCLP</name>
</geneLocation>
<evidence type="ECO:0000313" key="3">
    <source>
        <dbReference type="Proteomes" id="UP000003081"/>
    </source>
</evidence>
<dbReference type="AlphaFoldDB" id="C4IN65"/>
<proteinExistence type="predicted"/>
<accession>C4IN65</accession>
<name>C4IN65_CLOBU</name>
<protein>
    <submittedName>
        <fullName evidence="2">Uncharacterized protein</fullName>
    </submittedName>
</protein>
<organism evidence="2 3">
    <name type="scientific">Clostridium butyricum E4 str. BoNT E BL5262</name>
    <dbReference type="NCBI Taxonomy" id="632245"/>
    <lineage>
        <taxon>Bacteria</taxon>
        <taxon>Bacillati</taxon>
        <taxon>Bacillota</taxon>
        <taxon>Clostridia</taxon>
        <taxon>Eubacteriales</taxon>
        <taxon>Clostridiaceae</taxon>
        <taxon>Clostridium</taxon>
    </lineage>
</organism>
<evidence type="ECO:0000313" key="2">
    <source>
        <dbReference type="EMBL" id="EEP52303.1"/>
    </source>
</evidence>
<dbReference type="RefSeq" id="WP_003406519.1">
    <property type="nucleotide sequence ID" value="NZ_ACOM01000013.1"/>
</dbReference>
<feature type="chain" id="PRO_5002938965" evidence="1">
    <location>
        <begin position="35"/>
        <end position="842"/>
    </location>
</feature>
<dbReference type="eggNOG" id="COG4676">
    <property type="taxonomic scope" value="Bacteria"/>
</dbReference>